<dbReference type="PROSITE" id="PS51257">
    <property type="entry name" value="PROKAR_LIPOPROTEIN"/>
    <property type="match status" value="1"/>
</dbReference>
<dbReference type="EMBL" id="SDMP01000001">
    <property type="protein sequence ID" value="RYR78327.1"/>
    <property type="molecule type" value="Genomic_DNA"/>
</dbReference>
<gene>
    <name evidence="2" type="ORF">Ahy_A01g003092</name>
</gene>
<evidence type="ECO:0000259" key="1">
    <source>
        <dbReference type="Pfam" id="PF05695"/>
    </source>
</evidence>
<dbReference type="Proteomes" id="UP000289738">
    <property type="component" value="Chromosome A01"/>
</dbReference>
<accession>A0A445ESK6</accession>
<proteinExistence type="predicted"/>
<keyword evidence="3" id="KW-1185">Reference proteome</keyword>
<dbReference type="InterPro" id="IPR056777">
    <property type="entry name" value="Ycf2_N"/>
</dbReference>
<evidence type="ECO:0000313" key="2">
    <source>
        <dbReference type="EMBL" id="RYR78327.1"/>
    </source>
</evidence>
<reference evidence="2 3" key="1">
    <citation type="submission" date="2019-01" db="EMBL/GenBank/DDBJ databases">
        <title>Sequencing of cultivated peanut Arachis hypogaea provides insights into genome evolution and oil improvement.</title>
        <authorList>
            <person name="Chen X."/>
        </authorList>
    </citation>
    <scope>NUCLEOTIDE SEQUENCE [LARGE SCALE GENOMIC DNA]</scope>
    <source>
        <strain evidence="3">cv. Fuhuasheng</strain>
        <tissue evidence="2">Leaves</tissue>
    </source>
</reference>
<dbReference type="AlphaFoldDB" id="A0A445ESK6"/>
<name>A0A445ESK6_ARAHY</name>
<protein>
    <recommendedName>
        <fullName evidence="1">Ycf2 N-terminal domain-containing protein</fullName>
    </recommendedName>
</protein>
<feature type="domain" description="Ycf2 N-terminal" evidence="1">
    <location>
        <begin position="113"/>
        <end position="193"/>
    </location>
</feature>
<dbReference type="Pfam" id="PF05695">
    <property type="entry name" value="Ycf2"/>
    <property type="match status" value="1"/>
</dbReference>
<organism evidence="2 3">
    <name type="scientific">Arachis hypogaea</name>
    <name type="common">Peanut</name>
    <dbReference type="NCBI Taxonomy" id="3818"/>
    <lineage>
        <taxon>Eukaryota</taxon>
        <taxon>Viridiplantae</taxon>
        <taxon>Streptophyta</taxon>
        <taxon>Embryophyta</taxon>
        <taxon>Tracheophyta</taxon>
        <taxon>Spermatophyta</taxon>
        <taxon>Magnoliopsida</taxon>
        <taxon>eudicotyledons</taxon>
        <taxon>Gunneridae</taxon>
        <taxon>Pentapetalae</taxon>
        <taxon>rosids</taxon>
        <taxon>fabids</taxon>
        <taxon>Fabales</taxon>
        <taxon>Fabaceae</taxon>
        <taxon>Papilionoideae</taxon>
        <taxon>50 kb inversion clade</taxon>
        <taxon>dalbergioids sensu lato</taxon>
        <taxon>Dalbergieae</taxon>
        <taxon>Pterocarpus clade</taxon>
        <taxon>Arachis</taxon>
    </lineage>
</organism>
<evidence type="ECO:0000313" key="3">
    <source>
        <dbReference type="Proteomes" id="UP000289738"/>
    </source>
</evidence>
<dbReference type="STRING" id="3818.A0A445ESK6"/>
<sequence>MRGLGSATTGCEGGGSCSATTGAGCEGRGSCSATTGTGLLLLCARVIQAVAGASWCSVREERGGRLGGTWVRHRERKASLQKGERDSERLRLRALDWGWEASVRSGSVLNTPTRKNRRKSFDNTDSYVSMISHDQDNWLNPVKPFHRSSLISSFLKANRLRCLNNQYHFCFYCNKRFSIFVERACINNYYFTYA</sequence>
<comment type="caution">
    <text evidence="2">The sequence shown here is derived from an EMBL/GenBank/DDBJ whole genome shotgun (WGS) entry which is preliminary data.</text>
</comment>